<accession>A0A226C1X4</accession>
<comment type="caution">
    <text evidence="2">The sequence shown here is derived from an EMBL/GenBank/DDBJ whole genome shotgun (WGS) entry which is preliminary data.</text>
</comment>
<evidence type="ECO:0000259" key="1">
    <source>
        <dbReference type="PROSITE" id="PS50887"/>
    </source>
</evidence>
<keyword evidence="3" id="KW-1185">Reference proteome</keyword>
<protein>
    <recommendedName>
        <fullName evidence="1">GGDEF domain-containing protein</fullName>
    </recommendedName>
</protein>
<organism evidence="2 3">
    <name type="scientific">Natranaerobius trueperi</name>
    <dbReference type="NCBI Taxonomy" id="759412"/>
    <lineage>
        <taxon>Bacteria</taxon>
        <taxon>Bacillati</taxon>
        <taxon>Bacillota</taxon>
        <taxon>Clostridia</taxon>
        <taxon>Natranaerobiales</taxon>
        <taxon>Natranaerobiaceae</taxon>
        <taxon>Natranaerobius</taxon>
    </lineage>
</organism>
<dbReference type="InterPro" id="IPR029787">
    <property type="entry name" value="Nucleotide_cyclase"/>
</dbReference>
<evidence type="ECO:0000313" key="2">
    <source>
        <dbReference type="EMBL" id="OWZ84439.1"/>
    </source>
</evidence>
<feature type="domain" description="GGDEF" evidence="1">
    <location>
        <begin position="1"/>
        <end position="40"/>
    </location>
</feature>
<dbReference type="EMBL" id="NIQC01000004">
    <property type="protein sequence ID" value="OWZ84439.1"/>
    <property type="molecule type" value="Genomic_DNA"/>
</dbReference>
<dbReference type="AlphaFoldDB" id="A0A226C1X4"/>
<proteinExistence type="predicted"/>
<gene>
    <name evidence="2" type="ORF">CDO51_02740</name>
</gene>
<dbReference type="PROSITE" id="PS50887">
    <property type="entry name" value="GGDEF"/>
    <property type="match status" value="1"/>
</dbReference>
<dbReference type="Gene3D" id="3.30.70.270">
    <property type="match status" value="1"/>
</dbReference>
<reference evidence="2 3" key="1">
    <citation type="submission" date="2017-06" db="EMBL/GenBank/DDBJ databases">
        <title>Draft Genome Sequence of Natranaerobius trueperi halophilic, alkalithermophilic bacteria from soda lakes.</title>
        <authorList>
            <person name="Zhao B."/>
        </authorList>
    </citation>
    <scope>NUCLEOTIDE SEQUENCE [LARGE SCALE GENOMIC DNA]</scope>
    <source>
        <strain evidence="2 3">DSM 18760</strain>
    </source>
</reference>
<sequence length="40" mass="4627">MGGDEFVILLPNTNRKTAEKIAERIKNRRIEVNNNRICLS</sequence>
<dbReference type="SUPFAM" id="SSF55073">
    <property type="entry name" value="Nucleotide cyclase"/>
    <property type="match status" value="1"/>
</dbReference>
<name>A0A226C1X4_9FIRM</name>
<dbReference type="InterPro" id="IPR000160">
    <property type="entry name" value="GGDEF_dom"/>
</dbReference>
<dbReference type="InterPro" id="IPR043128">
    <property type="entry name" value="Rev_trsase/Diguanyl_cyclase"/>
</dbReference>
<evidence type="ECO:0000313" key="3">
    <source>
        <dbReference type="Proteomes" id="UP000214588"/>
    </source>
</evidence>
<dbReference type="Pfam" id="PF00990">
    <property type="entry name" value="GGDEF"/>
    <property type="match status" value="1"/>
</dbReference>
<dbReference type="Proteomes" id="UP000214588">
    <property type="component" value="Unassembled WGS sequence"/>
</dbReference>
<dbReference type="OrthoDB" id="9783388at2"/>